<organism evidence="1 2">
    <name type="scientific">Nocardioides glacieisoli</name>
    <dbReference type="NCBI Taxonomy" id="1168730"/>
    <lineage>
        <taxon>Bacteria</taxon>
        <taxon>Bacillati</taxon>
        <taxon>Actinomycetota</taxon>
        <taxon>Actinomycetes</taxon>
        <taxon>Propionibacteriales</taxon>
        <taxon>Nocardioidaceae</taxon>
        <taxon>Nocardioides</taxon>
    </lineage>
</organism>
<accession>A0A4Q2RUQ5</accession>
<dbReference type="OrthoDB" id="3828691at2"/>
<evidence type="ECO:0008006" key="3">
    <source>
        <dbReference type="Google" id="ProtNLM"/>
    </source>
</evidence>
<dbReference type="InterPro" id="IPR029063">
    <property type="entry name" value="SAM-dependent_MTases_sf"/>
</dbReference>
<reference evidence="1 2" key="1">
    <citation type="submission" date="2019-01" db="EMBL/GenBank/DDBJ databases">
        <title>Novel species of Nocardioides.</title>
        <authorList>
            <person name="Liu Q."/>
            <person name="Xin Y.-H."/>
        </authorList>
    </citation>
    <scope>NUCLEOTIDE SEQUENCE [LARGE SCALE GENOMIC DNA]</scope>
    <source>
        <strain evidence="1 2">HLT3-15</strain>
    </source>
</reference>
<dbReference type="Gene3D" id="3.40.50.150">
    <property type="entry name" value="Vaccinia Virus protein VP39"/>
    <property type="match status" value="1"/>
</dbReference>
<dbReference type="RefSeq" id="WP_129473991.1">
    <property type="nucleotide sequence ID" value="NZ_SDWS01000002.1"/>
</dbReference>
<dbReference type="SUPFAM" id="SSF53335">
    <property type="entry name" value="S-adenosyl-L-methionine-dependent methyltransferases"/>
    <property type="match status" value="1"/>
</dbReference>
<sequence length="288" mass="31600">MALSMRKRRFIRRLAGYGTNPVQRRWREVRGQEQHHVIAGHPVVLPPGHDLPYYQRRDPTYDSYAGAVMAEIAAGAGRVLVIDVGANVGDTAVEALGAAPNIDLVAIEGDPAFASYARRNLAQFGERARVVEGFVGPVGSRVHFRANASTGGFQGSATDGTEVTEWVTPDALLADADSFDEVVWKSDIDGFDVHVLVRHWDVITSACQTLWFEYDPVGTLGDPQDLATLIELLADSGRTLRVFDNLGREMVRLLPGEGVRQGLTVLATWLAQQREGHVTVPYVDIWAR</sequence>
<dbReference type="EMBL" id="SDWS01000002">
    <property type="protein sequence ID" value="RYB92386.1"/>
    <property type="molecule type" value="Genomic_DNA"/>
</dbReference>
<protein>
    <recommendedName>
        <fullName evidence="3">FkbM family methyltransferase</fullName>
    </recommendedName>
</protein>
<name>A0A4Q2RUQ5_9ACTN</name>
<dbReference type="AlphaFoldDB" id="A0A4Q2RUQ5"/>
<evidence type="ECO:0000313" key="1">
    <source>
        <dbReference type="EMBL" id="RYB92386.1"/>
    </source>
</evidence>
<comment type="caution">
    <text evidence="1">The sequence shown here is derived from an EMBL/GenBank/DDBJ whole genome shotgun (WGS) entry which is preliminary data.</text>
</comment>
<dbReference type="Proteomes" id="UP000291838">
    <property type="component" value="Unassembled WGS sequence"/>
</dbReference>
<gene>
    <name evidence="1" type="ORF">EUA06_05360</name>
</gene>
<keyword evidence="2" id="KW-1185">Reference proteome</keyword>
<proteinExistence type="predicted"/>
<evidence type="ECO:0000313" key="2">
    <source>
        <dbReference type="Proteomes" id="UP000291838"/>
    </source>
</evidence>